<accession>A0ABD0PNN8</accession>
<keyword evidence="3" id="KW-1185">Reference proteome</keyword>
<dbReference type="Pfam" id="PF21148">
    <property type="entry name" value="NSUN5_fdxn-like"/>
    <property type="match status" value="1"/>
</dbReference>
<dbReference type="PANTHER" id="PTHR14663:SF2">
    <property type="entry name" value="METHYLTRANSFERASE NSUN7-RELATED"/>
    <property type="match status" value="1"/>
</dbReference>
<comment type="caution">
    <text evidence="2">The sequence shown here is derived from an EMBL/GenBank/DDBJ whole genome shotgun (WGS) entry which is preliminary data.</text>
</comment>
<dbReference type="AlphaFoldDB" id="A0ABD0PNN8"/>
<evidence type="ECO:0000313" key="2">
    <source>
        <dbReference type="EMBL" id="KAL0175479.1"/>
    </source>
</evidence>
<evidence type="ECO:0000259" key="1">
    <source>
        <dbReference type="Pfam" id="PF21148"/>
    </source>
</evidence>
<dbReference type="PANTHER" id="PTHR14663">
    <property type="entry name" value="METHYLTRANSFERASE NSUN7-RELATED"/>
    <property type="match status" value="1"/>
</dbReference>
<feature type="domain" description="NOL1/NOP2/NSUN 5/7 ferredoxin-like" evidence="1">
    <location>
        <begin position="3"/>
        <end position="61"/>
    </location>
</feature>
<evidence type="ECO:0000313" key="3">
    <source>
        <dbReference type="Proteomes" id="UP001529510"/>
    </source>
</evidence>
<dbReference type="Proteomes" id="UP001529510">
    <property type="component" value="Unassembled WGS sequence"/>
</dbReference>
<proteinExistence type="predicted"/>
<dbReference type="InterPro" id="IPR049561">
    <property type="entry name" value="NSUN5_7_fdxn-like"/>
</dbReference>
<protein>
    <recommendedName>
        <fullName evidence="1">NOL1/NOP2/NSUN 5/7 ferredoxin-like domain-containing protein</fullName>
    </recommendedName>
</protein>
<dbReference type="EMBL" id="JAMKFB020000014">
    <property type="protein sequence ID" value="KAL0175479.1"/>
    <property type="molecule type" value="Genomic_DNA"/>
</dbReference>
<feature type="non-terminal residue" evidence="2">
    <location>
        <position position="1"/>
    </location>
</feature>
<name>A0ABD0PNN8_CIRMR</name>
<dbReference type="Gene3D" id="3.30.70.1170">
    <property type="entry name" value="Sun protein, domain 3"/>
    <property type="match status" value="1"/>
</dbReference>
<feature type="non-terminal residue" evidence="2">
    <location>
        <position position="138"/>
    </location>
</feature>
<organism evidence="2 3">
    <name type="scientific">Cirrhinus mrigala</name>
    <name type="common">Mrigala</name>
    <dbReference type="NCBI Taxonomy" id="683832"/>
    <lineage>
        <taxon>Eukaryota</taxon>
        <taxon>Metazoa</taxon>
        <taxon>Chordata</taxon>
        <taxon>Craniata</taxon>
        <taxon>Vertebrata</taxon>
        <taxon>Euteleostomi</taxon>
        <taxon>Actinopterygii</taxon>
        <taxon>Neopterygii</taxon>
        <taxon>Teleostei</taxon>
        <taxon>Ostariophysi</taxon>
        <taxon>Cypriniformes</taxon>
        <taxon>Cyprinidae</taxon>
        <taxon>Labeoninae</taxon>
        <taxon>Labeonini</taxon>
        <taxon>Cirrhinus</taxon>
    </lineage>
</organism>
<gene>
    <name evidence="2" type="ORF">M9458_027809</name>
</gene>
<dbReference type="InterPro" id="IPR042620">
    <property type="entry name" value="NSUN7"/>
</dbReference>
<sequence>FEEVSEVLHTSGFSCVKSVGQLEGRTFCKDPHCHDLLVFPSSVKSELTNTRLLSDGRLVIQDKSCCVGPWALRPLLADGGDVLMTGCFSAQTVAHVAAVAASAHTQAETHTTVIVCLGEEAQSQTDELQNTLTKLGCK</sequence>
<reference evidence="2 3" key="1">
    <citation type="submission" date="2024-05" db="EMBL/GenBank/DDBJ databases">
        <title>Genome sequencing and assembly of Indian major carp, Cirrhinus mrigala (Hamilton, 1822).</title>
        <authorList>
            <person name="Mohindra V."/>
            <person name="Chowdhury L.M."/>
            <person name="Lal K."/>
            <person name="Jena J.K."/>
        </authorList>
    </citation>
    <scope>NUCLEOTIDE SEQUENCE [LARGE SCALE GENOMIC DNA]</scope>
    <source>
        <strain evidence="2">CM1030</strain>
        <tissue evidence="2">Blood</tissue>
    </source>
</reference>